<gene>
    <name evidence="2" type="ORF">MSAN_00761400</name>
</gene>
<keyword evidence="3" id="KW-1185">Reference proteome</keyword>
<organism evidence="2 3">
    <name type="scientific">Mycena sanguinolenta</name>
    <dbReference type="NCBI Taxonomy" id="230812"/>
    <lineage>
        <taxon>Eukaryota</taxon>
        <taxon>Fungi</taxon>
        <taxon>Dikarya</taxon>
        <taxon>Basidiomycota</taxon>
        <taxon>Agaricomycotina</taxon>
        <taxon>Agaricomycetes</taxon>
        <taxon>Agaricomycetidae</taxon>
        <taxon>Agaricales</taxon>
        <taxon>Marasmiineae</taxon>
        <taxon>Mycenaceae</taxon>
        <taxon>Mycena</taxon>
    </lineage>
</organism>
<reference evidence="2" key="1">
    <citation type="submission" date="2020-05" db="EMBL/GenBank/DDBJ databases">
        <title>Mycena genomes resolve the evolution of fungal bioluminescence.</title>
        <authorList>
            <person name="Tsai I.J."/>
        </authorList>
    </citation>
    <scope>NUCLEOTIDE SEQUENCE</scope>
    <source>
        <strain evidence="2">160909Yilan</strain>
    </source>
</reference>
<sequence length="132" mass="13951">MGSSEVRRIVCGGPYSLHLCTLLETAREQETEVRRVDNRGQATLCSGPRSAGAAPGEGQRIINGMKAKHDKDITVQFMKPNDVFSKTAAHSSTTTPAICMSSSPPFPAAVEAITHTNVAFGAAVAPRRAAEV</sequence>
<feature type="region of interest" description="Disordered" evidence="1">
    <location>
        <begin position="33"/>
        <end position="57"/>
    </location>
</feature>
<name>A0A8H6Z7J6_9AGAR</name>
<dbReference type="Proteomes" id="UP000623467">
    <property type="component" value="Unassembled WGS sequence"/>
</dbReference>
<dbReference type="EMBL" id="JACAZH010000004">
    <property type="protein sequence ID" value="KAF7371256.1"/>
    <property type="molecule type" value="Genomic_DNA"/>
</dbReference>
<proteinExistence type="predicted"/>
<comment type="caution">
    <text evidence="2">The sequence shown here is derived from an EMBL/GenBank/DDBJ whole genome shotgun (WGS) entry which is preliminary data.</text>
</comment>
<protein>
    <submittedName>
        <fullName evidence="2">Uncharacterized protein</fullName>
    </submittedName>
</protein>
<evidence type="ECO:0000313" key="2">
    <source>
        <dbReference type="EMBL" id="KAF7371256.1"/>
    </source>
</evidence>
<evidence type="ECO:0000256" key="1">
    <source>
        <dbReference type="SAM" id="MobiDB-lite"/>
    </source>
</evidence>
<evidence type="ECO:0000313" key="3">
    <source>
        <dbReference type="Proteomes" id="UP000623467"/>
    </source>
</evidence>
<accession>A0A8H6Z7J6</accession>
<dbReference type="AlphaFoldDB" id="A0A8H6Z7J6"/>